<dbReference type="GO" id="GO:0030964">
    <property type="term" value="C:NADH dehydrogenase complex"/>
    <property type="evidence" value="ECO:0007669"/>
    <property type="project" value="TreeGrafter"/>
</dbReference>
<keyword evidence="7 11" id="KW-1278">Translocase</keyword>
<keyword evidence="8 11" id="KW-1133">Transmembrane helix</keyword>
<proteinExistence type="inferred from homology"/>
<evidence type="ECO:0000313" key="13">
    <source>
        <dbReference type="EMBL" id="TQE93826.1"/>
    </source>
</evidence>
<comment type="caution">
    <text evidence="13">The sequence shown here is derived from an EMBL/GenBank/DDBJ whole genome shotgun (WGS) entry which is preliminary data.</text>
</comment>
<sequence length="125" mass="14323">MATDYLPLLIFLIVASVLSAITIILPSLLGPRRDNKQKLEPYESGIIPFADARRRFPVKYYLVAMLFILFDIEVIFLYPWAAIIRDLRDTYSAALALLPMGFFLLVLIVGLIYEWKKGALDWGQK</sequence>
<dbReference type="EC" id="7.1.1.-" evidence="11"/>
<evidence type="ECO:0000256" key="2">
    <source>
        <dbReference type="ARBA" id="ARBA00008472"/>
    </source>
</evidence>
<dbReference type="InterPro" id="IPR023043">
    <property type="entry name" value="NAD(P)H_OxRDtase_bac/plastid"/>
</dbReference>
<dbReference type="InParanoid" id="A0A540VAM6"/>
<evidence type="ECO:0000256" key="6">
    <source>
        <dbReference type="ARBA" id="ARBA00022719"/>
    </source>
</evidence>
<keyword evidence="3 11" id="KW-0813">Transport</keyword>
<comment type="similarity">
    <text evidence="2 11 12">Belongs to the complex I subunit 3 family.</text>
</comment>
<evidence type="ECO:0000256" key="8">
    <source>
        <dbReference type="ARBA" id="ARBA00022989"/>
    </source>
</evidence>
<protein>
    <recommendedName>
        <fullName evidence="11">NADH-quinone oxidoreductase subunit A</fullName>
        <ecNumber evidence="11">7.1.1.-</ecNumber>
    </recommendedName>
    <alternativeName>
        <fullName evidence="11">NADH dehydrogenase I subunit A</fullName>
    </alternativeName>
    <alternativeName>
        <fullName evidence="11">NDH-1 subunit A</fullName>
    </alternativeName>
    <alternativeName>
        <fullName evidence="11">NUO1</fullName>
    </alternativeName>
</protein>
<keyword evidence="6 11" id="KW-0874">Quinone</keyword>
<feature type="transmembrane region" description="Helical" evidence="11">
    <location>
        <begin position="93"/>
        <end position="115"/>
    </location>
</feature>
<evidence type="ECO:0000256" key="11">
    <source>
        <dbReference type="HAMAP-Rule" id="MF_01394"/>
    </source>
</evidence>
<keyword evidence="9 11" id="KW-0520">NAD</keyword>
<keyword evidence="5 11" id="KW-0812">Transmembrane</keyword>
<gene>
    <name evidence="11" type="primary">nuoA</name>
    <name evidence="13" type="ORF">FKZ61_19570</name>
</gene>
<dbReference type="GO" id="GO:0048038">
    <property type="term" value="F:quinone binding"/>
    <property type="evidence" value="ECO:0007669"/>
    <property type="project" value="UniProtKB-KW"/>
</dbReference>
<keyword evidence="10 11" id="KW-0472">Membrane</keyword>
<comment type="function">
    <text evidence="11">NDH-1 shuttles electrons from NADH, via FMN and iron-sulfur (Fe-S) centers, to quinones in the respiratory chain. The immediate electron acceptor for the enzyme in this species is believed to be ubiquinone. Couples the redox reaction to proton translocation (for every two electrons transferred, four hydrogen ions are translocated across the cytoplasmic membrane), and thus conserves the redox energy in a proton gradient.</text>
</comment>
<dbReference type="GO" id="GO:0005886">
    <property type="term" value="C:plasma membrane"/>
    <property type="evidence" value="ECO:0007669"/>
    <property type="project" value="UniProtKB-SubCell"/>
</dbReference>
<dbReference type="PANTHER" id="PTHR11058">
    <property type="entry name" value="NADH-UBIQUINONE OXIDOREDUCTASE CHAIN 3"/>
    <property type="match status" value="1"/>
</dbReference>
<evidence type="ECO:0000256" key="4">
    <source>
        <dbReference type="ARBA" id="ARBA00022475"/>
    </source>
</evidence>
<dbReference type="OrthoDB" id="9791970at2"/>
<keyword evidence="14" id="KW-1185">Reference proteome</keyword>
<keyword evidence="4 11" id="KW-1003">Cell membrane</keyword>
<comment type="subunit">
    <text evidence="11">NDH-1 is composed of 14 different subunits. Subunits NuoA, H, J, K, L, M, N constitute the membrane sector of the complex.</text>
</comment>
<dbReference type="GO" id="GO:0050136">
    <property type="term" value="F:NADH dehydrogenase (quinone) (non-electrogenic) activity"/>
    <property type="evidence" value="ECO:0007669"/>
    <property type="project" value="UniProtKB-UniRule"/>
</dbReference>
<dbReference type="InterPro" id="IPR000440">
    <property type="entry name" value="NADH_UbQ/plastoQ_OxRdtase_su3"/>
</dbReference>
<dbReference type="Pfam" id="PF00507">
    <property type="entry name" value="Oxidored_q4"/>
    <property type="match status" value="1"/>
</dbReference>
<dbReference type="PANTHER" id="PTHR11058:SF22">
    <property type="entry name" value="NADH-QUINONE OXIDOREDUCTASE SUBUNIT A"/>
    <property type="match status" value="1"/>
</dbReference>
<dbReference type="Proteomes" id="UP000317371">
    <property type="component" value="Unassembled WGS sequence"/>
</dbReference>
<evidence type="ECO:0000256" key="7">
    <source>
        <dbReference type="ARBA" id="ARBA00022967"/>
    </source>
</evidence>
<reference evidence="13 14" key="1">
    <citation type="submission" date="2019-06" db="EMBL/GenBank/DDBJ databases">
        <title>Genome sequence of Litorilinea aerophila BAA-2444.</title>
        <authorList>
            <person name="Maclea K.S."/>
            <person name="Maurais E.G."/>
            <person name="Iannazzi L.C."/>
        </authorList>
    </citation>
    <scope>NUCLEOTIDE SEQUENCE [LARGE SCALE GENOMIC DNA]</scope>
    <source>
        <strain evidence="13 14">ATCC BAA-2444</strain>
    </source>
</reference>
<evidence type="ECO:0000313" key="14">
    <source>
        <dbReference type="Proteomes" id="UP000317371"/>
    </source>
</evidence>
<evidence type="ECO:0000256" key="5">
    <source>
        <dbReference type="ARBA" id="ARBA00022692"/>
    </source>
</evidence>
<evidence type="ECO:0000256" key="10">
    <source>
        <dbReference type="ARBA" id="ARBA00023136"/>
    </source>
</evidence>
<comment type="catalytic activity">
    <reaction evidence="11 12">
        <text>a quinone + NADH + 5 H(+)(in) = a quinol + NAD(+) + 4 H(+)(out)</text>
        <dbReference type="Rhea" id="RHEA:57888"/>
        <dbReference type="ChEBI" id="CHEBI:15378"/>
        <dbReference type="ChEBI" id="CHEBI:24646"/>
        <dbReference type="ChEBI" id="CHEBI:57540"/>
        <dbReference type="ChEBI" id="CHEBI:57945"/>
        <dbReference type="ChEBI" id="CHEBI:132124"/>
    </reaction>
</comment>
<dbReference type="AlphaFoldDB" id="A0A540VAM6"/>
<dbReference type="Gene3D" id="1.20.58.1610">
    <property type="entry name" value="NADH:ubiquinone/plastoquinone oxidoreductase, chain 3"/>
    <property type="match status" value="1"/>
</dbReference>
<dbReference type="EMBL" id="VIGC01000032">
    <property type="protein sequence ID" value="TQE93826.1"/>
    <property type="molecule type" value="Genomic_DNA"/>
</dbReference>
<dbReference type="InterPro" id="IPR038430">
    <property type="entry name" value="NDAH_ubi_oxred_su3_sf"/>
</dbReference>
<evidence type="ECO:0000256" key="1">
    <source>
        <dbReference type="ARBA" id="ARBA00004141"/>
    </source>
</evidence>
<organism evidence="13 14">
    <name type="scientific">Litorilinea aerophila</name>
    <dbReference type="NCBI Taxonomy" id="1204385"/>
    <lineage>
        <taxon>Bacteria</taxon>
        <taxon>Bacillati</taxon>
        <taxon>Chloroflexota</taxon>
        <taxon>Caldilineae</taxon>
        <taxon>Caldilineales</taxon>
        <taxon>Caldilineaceae</taxon>
        <taxon>Litorilinea</taxon>
    </lineage>
</organism>
<feature type="transmembrane region" description="Helical" evidence="11">
    <location>
        <begin position="60"/>
        <end position="81"/>
    </location>
</feature>
<feature type="transmembrane region" description="Helical" evidence="11">
    <location>
        <begin position="6"/>
        <end position="29"/>
    </location>
</feature>
<name>A0A540VAM6_9CHLR</name>
<dbReference type="GO" id="GO:0008137">
    <property type="term" value="F:NADH dehydrogenase (ubiquinone) activity"/>
    <property type="evidence" value="ECO:0007669"/>
    <property type="project" value="InterPro"/>
</dbReference>
<accession>A0A540VAM6</accession>
<keyword evidence="11" id="KW-0830">Ubiquinone</keyword>
<evidence type="ECO:0000256" key="3">
    <source>
        <dbReference type="ARBA" id="ARBA00022448"/>
    </source>
</evidence>
<dbReference type="RefSeq" id="WP_141611855.1">
    <property type="nucleotide sequence ID" value="NZ_VIGC02000032.1"/>
</dbReference>
<evidence type="ECO:0000256" key="9">
    <source>
        <dbReference type="ARBA" id="ARBA00023027"/>
    </source>
</evidence>
<dbReference type="HAMAP" id="MF_01394">
    <property type="entry name" value="NDH1_NuoA"/>
    <property type="match status" value="1"/>
</dbReference>
<comment type="subcellular location">
    <subcellularLocation>
        <location evidence="11 12">Cell membrane</location>
        <topology evidence="11 12">Multi-pass membrane protein</topology>
    </subcellularLocation>
    <subcellularLocation>
        <location evidence="1">Membrane</location>
        <topology evidence="1">Multi-pass membrane protein</topology>
    </subcellularLocation>
</comment>
<evidence type="ECO:0000256" key="12">
    <source>
        <dbReference type="RuleBase" id="RU003639"/>
    </source>
</evidence>